<proteinExistence type="inferred from homology"/>
<evidence type="ECO:0000256" key="1">
    <source>
        <dbReference type="ARBA" id="ARBA00010645"/>
    </source>
</evidence>
<dbReference type="Proteomes" id="UP000294418">
    <property type="component" value="Chromosome"/>
</dbReference>
<reference evidence="3 4" key="1">
    <citation type="submission" date="2019-02" db="EMBL/GenBank/DDBJ databases">
        <authorList>
            <person name="Manzano-Marin A."/>
            <person name="Manzano-Marin A."/>
        </authorList>
    </citation>
    <scope>NUCLEOTIDE SEQUENCE [LARGE SCALE GENOMIC DNA]</scope>
    <source>
        <strain evidence="3 4">ErCilaricifoliae</strain>
    </source>
</reference>
<accession>A0A451DDE1</accession>
<dbReference type="AlphaFoldDB" id="A0A451DDE1"/>
<dbReference type="HAMAP" id="MF_00460">
    <property type="entry name" value="UPF0125_RnfH"/>
    <property type="match status" value="1"/>
</dbReference>
<name>A0A451DDE1_9GAMM</name>
<sequence length="88" mass="10082">MPNIAINVVYALPNKQYLYHIDITAGSTVQQAIIMSGIMHLRPEIDLTKNKVGIFGRFVNLSDTIYDGDRIEIYRPIISKPKNRHQNQ</sequence>
<dbReference type="RefSeq" id="WP_157990078.1">
    <property type="nucleotide sequence ID" value="NZ_LR217720.1"/>
</dbReference>
<dbReference type="EMBL" id="LR217720">
    <property type="protein sequence ID" value="VFP84495.1"/>
    <property type="molecule type" value="Genomic_DNA"/>
</dbReference>
<protein>
    <recommendedName>
        <fullName evidence="2">UPF0125 protein ERCILAFE3058_582</fullName>
    </recommendedName>
</protein>
<dbReference type="SUPFAM" id="SSF54285">
    <property type="entry name" value="MoaD/ThiS"/>
    <property type="match status" value="1"/>
</dbReference>
<organism evidence="3 4">
    <name type="scientific">Candidatus Erwinia haradaeae</name>
    <dbReference type="NCBI Taxonomy" id="1922217"/>
    <lineage>
        <taxon>Bacteria</taxon>
        <taxon>Pseudomonadati</taxon>
        <taxon>Pseudomonadota</taxon>
        <taxon>Gammaproteobacteria</taxon>
        <taxon>Enterobacterales</taxon>
        <taxon>Erwiniaceae</taxon>
        <taxon>Erwinia</taxon>
    </lineage>
</organism>
<evidence type="ECO:0000313" key="3">
    <source>
        <dbReference type="EMBL" id="VFP84495.1"/>
    </source>
</evidence>
<comment type="similarity">
    <text evidence="1 2">Belongs to the UPF0125 (RnfH) family.</text>
</comment>
<dbReference type="InterPro" id="IPR005346">
    <property type="entry name" value="RnfH"/>
</dbReference>
<evidence type="ECO:0000256" key="2">
    <source>
        <dbReference type="HAMAP-Rule" id="MF_00460"/>
    </source>
</evidence>
<dbReference type="Gene3D" id="3.10.20.280">
    <property type="entry name" value="RnfH-like"/>
    <property type="match status" value="1"/>
</dbReference>
<evidence type="ECO:0000313" key="4">
    <source>
        <dbReference type="Proteomes" id="UP000294418"/>
    </source>
</evidence>
<dbReference type="PANTHER" id="PTHR37483">
    <property type="entry name" value="UPF0125 PROTEIN RATB"/>
    <property type="match status" value="1"/>
</dbReference>
<dbReference type="PANTHER" id="PTHR37483:SF1">
    <property type="entry name" value="UPF0125 PROTEIN RATB"/>
    <property type="match status" value="1"/>
</dbReference>
<dbReference type="OrthoDB" id="9796575at2"/>
<dbReference type="Pfam" id="PF03658">
    <property type="entry name" value="Ub-RnfH"/>
    <property type="match status" value="1"/>
</dbReference>
<dbReference type="InterPro" id="IPR016155">
    <property type="entry name" value="Mopterin_synth/thiamin_S_b"/>
</dbReference>
<dbReference type="NCBIfam" id="NF002490">
    <property type="entry name" value="PRK01777.1"/>
    <property type="match status" value="1"/>
</dbReference>
<gene>
    <name evidence="3" type="primary">ratB</name>
    <name evidence="3" type="ORF">ERCILAFE3058_582</name>
</gene>
<dbReference type="InterPro" id="IPR037021">
    <property type="entry name" value="RnfH_sf"/>
</dbReference>